<dbReference type="OrthoDB" id="74201at2759"/>
<dbReference type="InterPro" id="IPR004000">
    <property type="entry name" value="Actin"/>
</dbReference>
<organism evidence="2 3">
    <name type="scientific">Strigomonas culicis</name>
    <dbReference type="NCBI Taxonomy" id="28005"/>
    <lineage>
        <taxon>Eukaryota</taxon>
        <taxon>Discoba</taxon>
        <taxon>Euglenozoa</taxon>
        <taxon>Kinetoplastea</taxon>
        <taxon>Metakinetoplastina</taxon>
        <taxon>Trypanosomatida</taxon>
        <taxon>Trypanosomatidae</taxon>
        <taxon>Strigomonadinae</taxon>
        <taxon>Strigomonas</taxon>
    </lineage>
</organism>
<comment type="caution">
    <text evidence="2">The sequence shown here is derived from an EMBL/GenBank/DDBJ whole genome shotgun (WGS) entry which is preliminary data.</text>
</comment>
<evidence type="ECO:0000256" key="1">
    <source>
        <dbReference type="RuleBase" id="RU000487"/>
    </source>
</evidence>
<dbReference type="SUPFAM" id="SSF53067">
    <property type="entry name" value="Actin-like ATPase domain"/>
    <property type="match status" value="2"/>
</dbReference>
<evidence type="ECO:0000313" key="2">
    <source>
        <dbReference type="EMBL" id="EPY24737.1"/>
    </source>
</evidence>
<dbReference type="Proteomes" id="UP000015354">
    <property type="component" value="Unassembled WGS sequence"/>
</dbReference>
<reference evidence="2 3" key="1">
    <citation type="journal article" date="2013" name="PLoS ONE">
        <title>Predicting the Proteins of Angomonas deanei, Strigomonas culicis and Their Respective Endosymbionts Reveals New Aspects of the Trypanosomatidae Family.</title>
        <authorList>
            <person name="Motta M.C."/>
            <person name="Martins A.C."/>
            <person name="de Souza S.S."/>
            <person name="Catta-Preta C.M."/>
            <person name="Silva R."/>
            <person name="Klein C.C."/>
            <person name="de Almeida L.G."/>
            <person name="de Lima Cunha O."/>
            <person name="Ciapina L.P."/>
            <person name="Brocchi M."/>
            <person name="Colabardini A.C."/>
            <person name="de Araujo Lima B."/>
            <person name="Machado C.R."/>
            <person name="de Almeida Soares C.M."/>
            <person name="Probst C.M."/>
            <person name="de Menezes C.B."/>
            <person name="Thompson C.E."/>
            <person name="Bartholomeu D.C."/>
            <person name="Gradia D.F."/>
            <person name="Pavoni D.P."/>
            <person name="Grisard E.C."/>
            <person name="Fantinatti-Garboggini F."/>
            <person name="Marchini F.K."/>
            <person name="Rodrigues-Luiz G.F."/>
            <person name="Wagner G."/>
            <person name="Goldman G.H."/>
            <person name="Fietto J.L."/>
            <person name="Elias M.C."/>
            <person name="Goldman M.H."/>
            <person name="Sagot M.F."/>
            <person name="Pereira M."/>
            <person name="Stoco P.H."/>
            <person name="de Mendonca-Neto R.P."/>
            <person name="Teixeira S.M."/>
            <person name="Maciel T.E."/>
            <person name="de Oliveira Mendes T.A."/>
            <person name="Urmenyi T.P."/>
            <person name="de Souza W."/>
            <person name="Schenkman S."/>
            <person name="de Vasconcelos A.T."/>
        </authorList>
    </citation>
    <scope>NUCLEOTIDE SEQUENCE [LARGE SCALE GENOMIC DNA]</scope>
</reference>
<name>S9U1V9_9TRYP</name>
<keyword evidence="3" id="KW-1185">Reference proteome</keyword>
<dbReference type="AlphaFoldDB" id="S9U1V9"/>
<gene>
    <name evidence="2" type="ORF">STCU_07030</name>
</gene>
<dbReference type="SMART" id="SM00268">
    <property type="entry name" value="ACTIN"/>
    <property type="match status" value="1"/>
</dbReference>
<dbReference type="InterPro" id="IPR043129">
    <property type="entry name" value="ATPase_NBD"/>
</dbReference>
<dbReference type="Pfam" id="PF00022">
    <property type="entry name" value="Actin"/>
    <property type="match status" value="1"/>
</dbReference>
<protein>
    <submittedName>
        <fullName evidence="2">Actin-like protein</fullName>
    </submittedName>
</protein>
<proteinExistence type="inferred from homology"/>
<sequence>MQSLYVVDSGAFSVKYNYGLKQSKKQSLTELKEHKHAEPFNRNISHFCDTFTRACEYVFEEEGRGEYDDDVTLLVLLDTLTRPKEKETVLYASFERFGAKKVSLVYSAATTLYAAGETSGVCVDLGFSSVRVSTIFNSVSFPTLCAASSGVGGHRVDEAIRQHCLTLPNYETLECIKNQQCYVGEGGGGTTTLTLPDGTSFVSDLTADSARDAAHRMLYSDAMNVPRSLCHILECASIQFASPLRYALAGNGANMKGVSSAFADVLSHSLLQVVPKCLYLKNPHWAAVEGGTILSQLSTFKSMCVDATEYEEEGPTRCTYGKIVDPR</sequence>
<dbReference type="Gene3D" id="3.30.420.40">
    <property type="match status" value="2"/>
</dbReference>
<dbReference type="EMBL" id="ATMH01007030">
    <property type="protein sequence ID" value="EPY24737.1"/>
    <property type="molecule type" value="Genomic_DNA"/>
</dbReference>
<evidence type="ECO:0000313" key="3">
    <source>
        <dbReference type="Proteomes" id="UP000015354"/>
    </source>
</evidence>
<dbReference type="PANTHER" id="PTHR11937">
    <property type="entry name" value="ACTIN"/>
    <property type="match status" value="1"/>
</dbReference>
<dbReference type="Gene3D" id="3.90.640.10">
    <property type="entry name" value="Actin, Chain A, domain 4"/>
    <property type="match status" value="1"/>
</dbReference>
<comment type="similarity">
    <text evidence="1">Belongs to the actin family.</text>
</comment>
<accession>S9U1V9</accession>